<evidence type="ECO:0000313" key="1">
    <source>
        <dbReference type="EMBL" id="KFB48376.1"/>
    </source>
</evidence>
<dbReference type="AlphaFoldDB" id="A0A084WDT2"/>
<dbReference type="EMBL" id="KE525340">
    <property type="protein sequence ID" value="KFB48376.1"/>
    <property type="molecule type" value="Genomic_DNA"/>
</dbReference>
<evidence type="ECO:0000313" key="2">
    <source>
        <dbReference type="EnsemblMetazoa" id="ASIC016497-PA"/>
    </source>
</evidence>
<proteinExistence type="predicted"/>
<protein>
    <submittedName>
        <fullName evidence="1 2">Uncharacterized protein</fullName>
    </submittedName>
</protein>
<dbReference type="VEuPathDB" id="VectorBase:ASIC016497"/>
<gene>
    <name evidence="1" type="ORF">ZHAS_00016497</name>
</gene>
<evidence type="ECO:0000313" key="3">
    <source>
        <dbReference type="Proteomes" id="UP000030765"/>
    </source>
</evidence>
<reference evidence="2" key="2">
    <citation type="submission" date="2020-05" db="UniProtKB">
        <authorList>
            <consortium name="EnsemblMetazoa"/>
        </authorList>
    </citation>
    <scope>IDENTIFICATION</scope>
</reference>
<organism evidence="1">
    <name type="scientific">Anopheles sinensis</name>
    <name type="common">Mosquito</name>
    <dbReference type="NCBI Taxonomy" id="74873"/>
    <lineage>
        <taxon>Eukaryota</taxon>
        <taxon>Metazoa</taxon>
        <taxon>Ecdysozoa</taxon>
        <taxon>Arthropoda</taxon>
        <taxon>Hexapoda</taxon>
        <taxon>Insecta</taxon>
        <taxon>Pterygota</taxon>
        <taxon>Neoptera</taxon>
        <taxon>Endopterygota</taxon>
        <taxon>Diptera</taxon>
        <taxon>Nematocera</taxon>
        <taxon>Culicoidea</taxon>
        <taxon>Culicidae</taxon>
        <taxon>Anophelinae</taxon>
        <taxon>Anopheles</taxon>
    </lineage>
</organism>
<accession>A0A084WDT2</accession>
<dbReference type="EMBL" id="ATLV01023061">
    <property type="status" value="NOT_ANNOTATED_CDS"/>
    <property type="molecule type" value="Genomic_DNA"/>
</dbReference>
<dbReference type="EnsemblMetazoa" id="ASIC016497-RA">
    <property type="protein sequence ID" value="ASIC016497-PA"/>
    <property type="gene ID" value="ASIC016497"/>
</dbReference>
<name>A0A084WDT2_ANOSI</name>
<keyword evidence="3" id="KW-1185">Reference proteome</keyword>
<reference evidence="1 3" key="1">
    <citation type="journal article" date="2014" name="BMC Genomics">
        <title>Genome sequence of Anopheles sinensis provides insight into genetics basis of mosquito competence for malaria parasites.</title>
        <authorList>
            <person name="Zhou D."/>
            <person name="Zhang D."/>
            <person name="Ding G."/>
            <person name="Shi L."/>
            <person name="Hou Q."/>
            <person name="Ye Y."/>
            <person name="Xu Y."/>
            <person name="Zhou H."/>
            <person name="Xiong C."/>
            <person name="Li S."/>
            <person name="Yu J."/>
            <person name="Hong S."/>
            <person name="Yu X."/>
            <person name="Zou P."/>
            <person name="Chen C."/>
            <person name="Chang X."/>
            <person name="Wang W."/>
            <person name="Lv Y."/>
            <person name="Sun Y."/>
            <person name="Ma L."/>
            <person name="Shen B."/>
            <person name="Zhu C."/>
        </authorList>
    </citation>
    <scope>NUCLEOTIDE SEQUENCE [LARGE SCALE GENOMIC DNA]</scope>
</reference>
<sequence length="82" mass="8866">MTDEGSYKRYATRVRGCDCIDGRERNGHIFTARFSVSAAFPVGTGAFPTRLGISSTNAIVEYTDSGLRIFRNLFPAGGGAKE</sequence>
<dbReference type="Proteomes" id="UP000030765">
    <property type="component" value="Unassembled WGS sequence"/>
</dbReference>